<comment type="caution">
    <text evidence="1">The sequence shown here is derived from an EMBL/GenBank/DDBJ whole genome shotgun (WGS) entry which is preliminary data.</text>
</comment>
<gene>
    <name evidence="1" type="ORF">GCM10022423_43270</name>
</gene>
<organism evidence="1 2">
    <name type="scientific">Flavobacterium ginsengiterrae</name>
    <dbReference type="NCBI Taxonomy" id="871695"/>
    <lineage>
        <taxon>Bacteria</taxon>
        <taxon>Pseudomonadati</taxon>
        <taxon>Bacteroidota</taxon>
        <taxon>Flavobacteriia</taxon>
        <taxon>Flavobacteriales</taxon>
        <taxon>Flavobacteriaceae</taxon>
        <taxon>Flavobacterium</taxon>
    </lineage>
</organism>
<reference evidence="2" key="1">
    <citation type="journal article" date="2019" name="Int. J. Syst. Evol. Microbiol.">
        <title>The Global Catalogue of Microorganisms (GCM) 10K type strain sequencing project: providing services to taxonomists for standard genome sequencing and annotation.</title>
        <authorList>
            <consortium name="The Broad Institute Genomics Platform"/>
            <consortium name="The Broad Institute Genome Sequencing Center for Infectious Disease"/>
            <person name="Wu L."/>
            <person name="Ma J."/>
        </authorList>
    </citation>
    <scope>NUCLEOTIDE SEQUENCE [LARGE SCALE GENOMIC DNA]</scope>
    <source>
        <strain evidence="2">JCM 17337</strain>
    </source>
</reference>
<dbReference type="RefSeq" id="WP_345146869.1">
    <property type="nucleotide sequence ID" value="NZ_BAABDU010000009.1"/>
</dbReference>
<evidence type="ECO:0000313" key="1">
    <source>
        <dbReference type="EMBL" id="GAA3782019.1"/>
    </source>
</evidence>
<dbReference type="EMBL" id="BAABDU010000009">
    <property type="protein sequence ID" value="GAA3782019.1"/>
    <property type="molecule type" value="Genomic_DNA"/>
</dbReference>
<name>A0ABP7H1N4_9FLAO</name>
<sequence length="130" mass="14748">MKKSEEYNLHFNTFEFNNTTIPIVGCSLVNGASKNNEIASFLEPNGIRLTQQIIDDIASLNLDLNIPFEGYNIWGGNQDESVEIKSPPFRAIFNTTGKSVEVPISDFLQILQEWKTFLETIPNPHFLSNR</sequence>
<dbReference type="Proteomes" id="UP001500748">
    <property type="component" value="Unassembled WGS sequence"/>
</dbReference>
<accession>A0ABP7H1N4</accession>
<proteinExistence type="predicted"/>
<protein>
    <submittedName>
        <fullName evidence="1">Uncharacterized protein</fullName>
    </submittedName>
</protein>
<keyword evidence="2" id="KW-1185">Reference proteome</keyword>
<evidence type="ECO:0000313" key="2">
    <source>
        <dbReference type="Proteomes" id="UP001500748"/>
    </source>
</evidence>